<gene>
    <name evidence="1" type="ORF">B4U80_13882</name>
</gene>
<dbReference type="SUPFAM" id="SSF57567">
    <property type="entry name" value="Serine protease inhibitors"/>
    <property type="match status" value="1"/>
</dbReference>
<evidence type="ECO:0000313" key="1">
    <source>
        <dbReference type="EMBL" id="RWS24222.1"/>
    </source>
</evidence>
<organism evidence="1 2">
    <name type="scientific">Leptotrombidium deliense</name>
    <dbReference type="NCBI Taxonomy" id="299467"/>
    <lineage>
        <taxon>Eukaryota</taxon>
        <taxon>Metazoa</taxon>
        <taxon>Ecdysozoa</taxon>
        <taxon>Arthropoda</taxon>
        <taxon>Chelicerata</taxon>
        <taxon>Arachnida</taxon>
        <taxon>Acari</taxon>
        <taxon>Acariformes</taxon>
        <taxon>Trombidiformes</taxon>
        <taxon>Prostigmata</taxon>
        <taxon>Anystina</taxon>
        <taxon>Parasitengona</taxon>
        <taxon>Trombiculoidea</taxon>
        <taxon>Trombiculidae</taxon>
        <taxon>Leptotrombidium</taxon>
    </lineage>
</organism>
<dbReference type="AlphaFoldDB" id="A0A443S9M1"/>
<proteinExistence type="predicted"/>
<keyword evidence="2" id="KW-1185">Reference proteome</keyword>
<dbReference type="InterPro" id="IPR036084">
    <property type="entry name" value="Ser_inhib-like_sf"/>
</dbReference>
<protein>
    <recommendedName>
        <fullName evidence="3">TIL domain-containing protein</fullName>
    </recommendedName>
</protein>
<reference evidence="1 2" key="1">
    <citation type="journal article" date="2018" name="Gigascience">
        <title>Genomes of trombidid mites reveal novel predicted allergens and laterally-transferred genes associated with secondary metabolism.</title>
        <authorList>
            <person name="Dong X."/>
            <person name="Chaisiri K."/>
            <person name="Xia D."/>
            <person name="Armstrong S.D."/>
            <person name="Fang Y."/>
            <person name="Donnelly M.J."/>
            <person name="Kadowaki T."/>
            <person name="McGarry J.W."/>
            <person name="Darby A.C."/>
            <person name="Makepeace B.L."/>
        </authorList>
    </citation>
    <scope>NUCLEOTIDE SEQUENCE [LARGE SCALE GENOMIC DNA]</scope>
    <source>
        <strain evidence="1">UoL-UT</strain>
    </source>
</reference>
<sequence length="65" mass="7029">MNKRCVTLGDDGCSDANEVRRQCSPNKRCVTCGETACPYNCVVNGCACKEGYKYKNGICVPVAEC</sequence>
<dbReference type="EMBL" id="NCKV01005194">
    <property type="protein sequence ID" value="RWS24222.1"/>
    <property type="molecule type" value="Genomic_DNA"/>
</dbReference>
<accession>A0A443S9M1</accession>
<dbReference type="VEuPathDB" id="VectorBase:LDEU007818"/>
<evidence type="ECO:0000313" key="2">
    <source>
        <dbReference type="Proteomes" id="UP000288716"/>
    </source>
</evidence>
<comment type="caution">
    <text evidence="1">The sequence shown here is derived from an EMBL/GenBank/DDBJ whole genome shotgun (WGS) entry which is preliminary data.</text>
</comment>
<name>A0A443S9M1_9ACAR</name>
<evidence type="ECO:0008006" key="3">
    <source>
        <dbReference type="Google" id="ProtNLM"/>
    </source>
</evidence>
<dbReference type="Proteomes" id="UP000288716">
    <property type="component" value="Unassembled WGS sequence"/>
</dbReference>
<dbReference type="OrthoDB" id="6236007at2759"/>